<sequence>MTHLKVQSFHDLEHSYNDNTLANILMLDRDFSAENSTNIVHQAPCNMSPFPKSKLPLCGRRFESIQVIKQNSLNELNVILEIEIQRYCEDWENRWHECVTRNGDYFESDQVDIAE</sequence>
<evidence type="ECO:0000313" key="1">
    <source>
        <dbReference type="EMBL" id="KOC69278.1"/>
    </source>
</evidence>
<proteinExistence type="predicted"/>
<name>A0A0L7REL2_9HYME</name>
<dbReference type="GO" id="GO:0003676">
    <property type="term" value="F:nucleic acid binding"/>
    <property type="evidence" value="ECO:0007669"/>
    <property type="project" value="InterPro"/>
</dbReference>
<evidence type="ECO:0008006" key="3">
    <source>
        <dbReference type="Google" id="ProtNLM"/>
    </source>
</evidence>
<dbReference type="EMBL" id="KQ414609">
    <property type="protein sequence ID" value="KOC69278.1"/>
    <property type="molecule type" value="Genomic_DNA"/>
</dbReference>
<accession>A0A0L7REL2</accession>
<dbReference type="InterPro" id="IPR036397">
    <property type="entry name" value="RNaseH_sf"/>
</dbReference>
<dbReference type="Gene3D" id="3.30.420.10">
    <property type="entry name" value="Ribonuclease H-like superfamily/Ribonuclease H"/>
    <property type="match status" value="1"/>
</dbReference>
<dbReference type="Proteomes" id="UP000053825">
    <property type="component" value="Unassembled WGS sequence"/>
</dbReference>
<reference evidence="1 2" key="1">
    <citation type="submission" date="2015-07" db="EMBL/GenBank/DDBJ databases">
        <title>The genome of Habropoda laboriosa.</title>
        <authorList>
            <person name="Pan H."/>
            <person name="Kapheim K."/>
        </authorList>
    </citation>
    <scope>NUCLEOTIDE SEQUENCE [LARGE SCALE GENOMIC DNA]</scope>
    <source>
        <strain evidence="1">0110345459</strain>
    </source>
</reference>
<keyword evidence="2" id="KW-1185">Reference proteome</keyword>
<dbReference type="AlphaFoldDB" id="A0A0L7REL2"/>
<evidence type="ECO:0000313" key="2">
    <source>
        <dbReference type="Proteomes" id="UP000053825"/>
    </source>
</evidence>
<protein>
    <recommendedName>
        <fullName evidence="3">Histone-lysine N-methyltransferase SETMAR</fullName>
    </recommendedName>
</protein>
<organism evidence="1 2">
    <name type="scientific">Habropoda laboriosa</name>
    <dbReference type="NCBI Taxonomy" id="597456"/>
    <lineage>
        <taxon>Eukaryota</taxon>
        <taxon>Metazoa</taxon>
        <taxon>Ecdysozoa</taxon>
        <taxon>Arthropoda</taxon>
        <taxon>Hexapoda</taxon>
        <taxon>Insecta</taxon>
        <taxon>Pterygota</taxon>
        <taxon>Neoptera</taxon>
        <taxon>Endopterygota</taxon>
        <taxon>Hymenoptera</taxon>
        <taxon>Apocrita</taxon>
        <taxon>Aculeata</taxon>
        <taxon>Apoidea</taxon>
        <taxon>Anthophila</taxon>
        <taxon>Apidae</taxon>
        <taxon>Habropoda</taxon>
    </lineage>
</organism>
<gene>
    <name evidence="1" type="ORF">WH47_05941</name>
</gene>